<evidence type="ECO:0000259" key="10">
    <source>
        <dbReference type="Pfam" id="PF06144"/>
    </source>
</evidence>
<evidence type="ECO:0000256" key="3">
    <source>
        <dbReference type="ARBA" id="ARBA00022679"/>
    </source>
</evidence>
<dbReference type="Pfam" id="PF14840">
    <property type="entry name" value="DNA_pol3_delt_C"/>
    <property type="match status" value="1"/>
</dbReference>
<dbReference type="NCBIfam" id="TIGR01128">
    <property type="entry name" value="holA"/>
    <property type="match status" value="1"/>
</dbReference>
<dbReference type="PANTHER" id="PTHR34388:SF1">
    <property type="entry name" value="DNA POLYMERASE III SUBUNIT DELTA"/>
    <property type="match status" value="1"/>
</dbReference>
<dbReference type="Gene3D" id="1.10.8.60">
    <property type="match status" value="1"/>
</dbReference>
<evidence type="ECO:0000256" key="9">
    <source>
        <dbReference type="NCBIfam" id="TIGR01128"/>
    </source>
</evidence>
<dbReference type="InterPro" id="IPR008921">
    <property type="entry name" value="DNA_pol3_clamp-load_cplx_C"/>
</dbReference>
<dbReference type="GO" id="GO:0009360">
    <property type="term" value="C:DNA polymerase III complex"/>
    <property type="evidence" value="ECO:0007669"/>
    <property type="project" value="UniProtKB-UniRule"/>
</dbReference>
<dbReference type="CDD" id="cd18138">
    <property type="entry name" value="HLD_clamp_pol_III_delta"/>
    <property type="match status" value="1"/>
</dbReference>
<evidence type="ECO:0000256" key="4">
    <source>
        <dbReference type="ARBA" id="ARBA00022695"/>
    </source>
</evidence>
<keyword evidence="5" id="KW-0235">DNA replication</keyword>
<keyword evidence="4" id="KW-0548">Nucleotidyltransferase</keyword>
<evidence type="ECO:0000256" key="2">
    <source>
        <dbReference type="ARBA" id="ARBA00017703"/>
    </source>
</evidence>
<accession>A0A370GI24</accession>
<dbReference type="InterPro" id="IPR010372">
    <property type="entry name" value="DNA_pol3_delta_N"/>
</dbReference>
<dbReference type="EMBL" id="QQAX01000012">
    <property type="protein sequence ID" value="RDI42829.1"/>
    <property type="molecule type" value="Genomic_DNA"/>
</dbReference>
<dbReference type="InterPro" id="IPR005790">
    <property type="entry name" value="DNA_polIII_delta"/>
</dbReference>
<gene>
    <name evidence="12" type="ORF">C8D86_11226</name>
</gene>
<dbReference type="SUPFAM" id="SSF48019">
    <property type="entry name" value="post-AAA+ oligomerization domain-like"/>
    <property type="match status" value="1"/>
</dbReference>
<keyword evidence="13" id="KW-1185">Reference proteome</keyword>
<dbReference type="Proteomes" id="UP000254720">
    <property type="component" value="Unassembled WGS sequence"/>
</dbReference>
<feature type="domain" description="DNA polymerase III subunit delta C-terminal" evidence="11">
    <location>
        <begin position="214"/>
        <end position="312"/>
    </location>
</feature>
<evidence type="ECO:0000313" key="13">
    <source>
        <dbReference type="Proteomes" id="UP000254720"/>
    </source>
</evidence>
<sequence>MKLTYFQLEAHLTKKLQPVYIVSGDELLLKQDAVGLIRRAAKQHGFNERIRMIPEAGLDWDQLYTLLYSSSLLAEKRLIELDFRDTSPPKTASKILQEYSQQPSSEHILLIDIGKLDDKTAKSAWYQSLEKIGIVVTIWPIPREQLPQWILQRAQKYRLELNRDAANLLAEYVEGNLVAAANALEKIYLLRPAHKIDSELIKAVLTDESRFTVFDFIDNLLAGNVSRMLHILESLKTEGAEPVLILWGITRELRLLAESAMQLSQGMTYEMIFQKHRIFARRQAAVRRFLSRFSAEDCWQLLSHAASIDKKIKGSEPGNPWDQLQLFCLRTA</sequence>
<dbReference type="GO" id="GO:0003887">
    <property type="term" value="F:DNA-directed DNA polymerase activity"/>
    <property type="evidence" value="ECO:0007669"/>
    <property type="project" value="UniProtKB-UniRule"/>
</dbReference>
<evidence type="ECO:0000313" key="12">
    <source>
        <dbReference type="EMBL" id="RDI42829.1"/>
    </source>
</evidence>
<dbReference type="InterPro" id="IPR032780">
    <property type="entry name" value="DNA_pol3_delt_C"/>
</dbReference>
<dbReference type="Pfam" id="PF06144">
    <property type="entry name" value="DNA_pol3_delta"/>
    <property type="match status" value="1"/>
</dbReference>
<dbReference type="AlphaFoldDB" id="A0A370GI24"/>
<evidence type="ECO:0000256" key="6">
    <source>
        <dbReference type="ARBA" id="ARBA00022932"/>
    </source>
</evidence>
<feature type="domain" description="DNA polymerase III delta N-terminal" evidence="10">
    <location>
        <begin position="20"/>
        <end position="137"/>
    </location>
</feature>
<protein>
    <recommendedName>
        <fullName evidence="2 9">DNA polymerase III subunit delta</fullName>
        <ecNumber evidence="1 9">2.7.7.7</ecNumber>
    </recommendedName>
</protein>
<dbReference type="SUPFAM" id="SSF52540">
    <property type="entry name" value="P-loop containing nucleoside triphosphate hydrolases"/>
    <property type="match status" value="1"/>
</dbReference>
<organism evidence="12 13">
    <name type="scientific">Aquicella lusitana</name>
    <dbReference type="NCBI Taxonomy" id="254246"/>
    <lineage>
        <taxon>Bacteria</taxon>
        <taxon>Pseudomonadati</taxon>
        <taxon>Pseudomonadota</taxon>
        <taxon>Gammaproteobacteria</taxon>
        <taxon>Legionellales</taxon>
        <taxon>Coxiellaceae</taxon>
        <taxon>Aquicella</taxon>
    </lineage>
</organism>
<comment type="similarity">
    <text evidence="7">Belongs to the DNA polymerase HolA subunit family.</text>
</comment>
<dbReference type="PANTHER" id="PTHR34388">
    <property type="entry name" value="DNA POLYMERASE III SUBUNIT DELTA"/>
    <property type="match status" value="1"/>
</dbReference>
<comment type="catalytic activity">
    <reaction evidence="8">
        <text>DNA(n) + a 2'-deoxyribonucleoside 5'-triphosphate = DNA(n+1) + diphosphate</text>
        <dbReference type="Rhea" id="RHEA:22508"/>
        <dbReference type="Rhea" id="RHEA-COMP:17339"/>
        <dbReference type="Rhea" id="RHEA-COMP:17340"/>
        <dbReference type="ChEBI" id="CHEBI:33019"/>
        <dbReference type="ChEBI" id="CHEBI:61560"/>
        <dbReference type="ChEBI" id="CHEBI:173112"/>
        <dbReference type="EC" id="2.7.7.7"/>
    </reaction>
</comment>
<dbReference type="GO" id="GO:0006261">
    <property type="term" value="P:DNA-templated DNA replication"/>
    <property type="evidence" value="ECO:0007669"/>
    <property type="project" value="TreeGrafter"/>
</dbReference>
<comment type="caution">
    <text evidence="12">The sequence shown here is derived from an EMBL/GenBank/DDBJ whole genome shotgun (WGS) entry which is preliminary data.</text>
</comment>
<dbReference type="GO" id="GO:0003677">
    <property type="term" value="F:DNA binding"/>
    <property type="evidence" value="ECO:0007669"/>
    <property type="project" value="InterPro"/>
</dbReference>
<evidence type="ECO:0000259" key="11">
    <source>
        <dbReference type="Pfam" id="PF14840"/>
    </source>
</evidence>
<reference evidence="12 13" key="1">
    <citation type="submission" date="2018-07" db="EMBL/GenBank/DDBJ databases">
        <title>Genomic Encyclopedia of Type Strains, Phase IV (KMG-IV): sequencing the most valuable type-strain genomes for metagenomic binning, comparative biology and taxonomic classification.</title>
        <authorList>
            <person name="Goeker M."/>
        </authorList>
    </citation>
    <scope>NUCLEOTIDE SEQUENCE [LARGE SCALE GENOMIC DNA]</scope>
    <source>
        <strain evidence="12 13">DSM 16500</strain>
    </source>
</reference>
<keyword evidence="3" id="KW-0808">Transferase</keyword>
<dbReference type="EC" id="2.7.7.7" evidence="1 9"/>
<evidence type="ECO:0000256" key="5">
    <source>
        <dbReference type="ARBA" id="ARBA00022705"/>
    </source>
</evidence>
<dbReference type="OrthoDB" id="9770982at2"/>
<dbReference type="Gene3D" id="3.40.50.300">
    <property type="entry name" value="P-loop containing nucleotide triphosphate hydrolases"/>
    <property type="match status" value="1"/>
</dbReference>
<proteinExistence type="inferred from homology"/>
<evidence type="ECO:0000256" key="1">
    <source>
        <dbReference type="ARBA" id="ARBA00012417"/>
    </source>
</evidence>
<dbReference type="Gene3D" id="1.20.272.10">
    <property type="match status" value="1"/>
</dbReference>
<evidence type="ECO:0000256" key="8">
    <source>
        <dbReference type="ARBA" id="ARBA00049244"/>
    </source>
</evidence>
<name>A0A370GI24_9COXI</name>
<dbReference type="InterPro" id="IPR027417">
    <property type="entry name" value="P-loop_NTPase"/>
</dbReference>
<keyword evidence="6" id="KW-0239">DNA-directed DNA polymerase</keyword>
<evidence type="ECO:0000256" key="7">
    <source>
        <dbReference type="ARBA" id="ARBA00034754"/>
    </source>
</evidence>
<dbReference type="RefSeq" id="WP_114834492.1">
    <property type="nucleotide sequence ID" value="NZ_LR699114.1"/>
</dbReference>